<reference evidence="2" key="1">
    <citation type="journal article" date="2020" name="J Insects Food Feed">
        <title>The yellow mealworm (Tenebrio molitor) genome: a resource for the emerging insects as food and feed industry.</title>
        <authorList>
            <person name="Eriksson T."/>
            <person name="Andere A."/>
            <person name="Kelstrup H."/>
            <person name="Emery V."/>
            <person name="Picard C."/>
        </authorList>
    </citation>
    <scope>NUCLEOTIDE SEQUENCE</scope>
    <source>
        <strain evidence="2">Stoneville</strain>
        <tissue evidence="2">Whole head</tissue>
    </source>
</reference>
<dbReference type="AlphaFoldDB" id="A0A8J6LC89"/>
<feature type="region of interest" description="Disordered" evidence="1">
    <location>
        <begin position="444"/>
        <end position="466"/>
    </location>
</feature>
<feature type="compositionally biased region" description="Basic residues" evidence="1">
    <location>
        <begin position="452"/>
        <end position="464"/>
    </location>
</feature>
<dbReference type="Proteomes" id="UP000719412">
    <property type="component" value="Unassembled WGS sequence"/>
</dbReference>
<proteinExistence type="predicted"/>
<reference evidence="2" key="2">
    <citation type="submission" date="2021-08" db="EMBL/GenBank/DDBJ databases">
        <authorList>
            <person name="Eriksson T."/>
        </authorList>
    </citation>
    <scope>NUCLEOTIDE SEQUENCE</scope>
    <source>
        <strain evidence="2">Stoneville</strain>
        <tissue evidence="2">Whole head</tissue>
    </source>
</reference>
<accession>A0A8J6LC89</accession>
<feature type="compositionally biased region" description="Basic residues" evidence="1">
    <location>
        <begin position="1"/>
        <end position="19"/>
    </location>
</feature>
<protein>
    <submittedName>
        <fullName evidence="2">Uncharacterized protein</fullName>
    </submittedName>
</protein>
<comment type="caution">
    <text evidence="2">The sequence shown here is derived from an EMBL/GenBank/DDBJ whole genome shotgun (WGS) entry which is preliminary data.</text>
</comment>
<evidence type="ECO:0000256" key="1">
    <source>
        <dbReference type="SAM" id="MobiDB-lite"/>
    </source>
</evidence>
<sequence>MRLRAGRARQYRQKRKNKRSPGILLRTCNPASILADNRMIDGNSVKNQKKSPLLTLCGLLPLDAFTPDYSLDKIAIPPVVQQRPLKNPYGFQLDPHLRDLEPGKGGPHRGWSEQAEDPSGAATACGRPPRSARFRKMRKHKLTISPLGALDYDSTCTGHLTRAQDRTNIRKNCRQRQVGPLETPIRDVLLVGFLRGTISTLVDPQSDGSSCGSCAVRPSRARWRWRHKATLRGRVGATGGICGEYSRLRKFLDTFGLPKTAKARGGGVDASGPHGRHFDLEKSNEEFVNASDKGNLRRLFKCILIYPYRADKCESRSCVESVGSRRWEQKTAESETSEARIVKMTVPHYGHDIGLALVRVTIRASGAPAGGSPRAEATIQGFTKVLELEKIFPSFVYHMRQCFSQDRDLNERQKVPAWGFPYSDFTTLKMASLHTSTYGLCQAEDQLEGRPTRRGPRDRRRRSGSARGAAKAFVEIVIRRTYCFWSDGRAAEITGAPVVSSRLPNLIALPAAASSAKEDGPLRLAQIELSALHPNKKLPVNSRLSSKLPDFSGNEVAWEHPPSTYSIFIQLTLFTFLVGLNRMQEDDEHVRSLLFMSVGD</sequence>
<gene>
    <name evidence="2" type="ORF">GEV33_008463</name>
</gene>
<keyword evidence="3" id="KW-1185">Reference proteome</keyword>
<feature type="region of interest" description="Disordered" evidence="1">
    <location>
        <begin position="90"/>
        <end position="131"/>
    </location>
</feature>
<evidence type="ECO:0000313" key="2">
    <source>
        <dbReference type="EMBL" id="KAH0814328.1"/>
    </source>
</evidence>
<dbReference type="EMBL" id="JABDTM020024383">
    <property type="protein sequence ID" value="KAH0814328.1"/>
    <property type="molecule type" value="Genomic_DNA"/>
</dbReference>
<name>A0A8J6LC89_TENMO</name>
<feature type="region of interest" description="Disordered" evidence="1">
    <location>
        <begin position="1"/>
        <end position="21"/>
    </location>
</feature>
<organism evidence="2 3">
    <name type="scientific">Tenebrio molitor</name>
    <name type="common">Yellow mealworm beetle</name>
    <dbReference type="NCBI Taxonomy" id="7067"/>
    <lineage>
        <taxon>Eukaryota</taxon>
        <taxon>Metazoa</taxon>
        <taxon>Ecdysozoa</taxon>
        <taxon>Arthropoda</taxon>
        <taxon>Hexapoda</taxon>
        <taxon>Insecta</taxon>
        <taxon>Pterygota</taxon>
        <taxon>Neoptera</taxon>
        <taxon>Endopterygota</taxon>
        <taxon>Coleoptera</taxon>
        <taxon>Polyphaga</taxon>
        <taxon>Cucujiformia</taxon>
        <taxon>Tenebrionidae</taxon>
        <taxon>Tenebrio</taxon>
    </lineage>
</organism>
<evidence type="ECO:0000313" key="3">
    <source>
        <dbReference type="Proteomes" id="UP000719412"/>
    </source>
</evidence>